<accession>A0A9P5TQ92</accession>
<feature type="coiled-coil region" evidence="1">
    <location>
        <begin position="318"/>
        <end position="381"/>
    </location>
</feature>
<evidence type="ECO:0000313" key="3">
    <source>
        <dbReference type="EMBL" id="KAF8906242.1"/>
    </source>
</evidence>
<gene>
    <name evidence="3" type="ORF">CPB84DRAFT_1770330</name>
</gene>
<evidence type="ECO:0000256" key="2">
    <source>
        <dbReference type="SAM" id="MobiDB-lite"/>
    </source>
</evidence>
<organism evidence="3 4">
    <name type="scientific">Gymnopilus junonius</name>
    <name type="common">Spectacular rustgill mushroom</name>
    <name type="synonym">Gymnopilus spectabilis subsp. junonius</name>
    <dbReference type="NCBI Taxonomy" id="109634"/>
    <lineage>
        <taxon>Eukaryota</taxon>
        <taxon>Fungi</taxon>
        <taxon>Dikarya</taxon>
        <taxon>Basidiomycota</taxon>
        <taxon>Agaricomycotina</taxon>
        <taxon>Agaricomycetes</taxon>
        <taxon>Agaricomycetidae</taxon>
        <taxon>Agaricales</taxon>
        <taxon>Agaricineae</taxon>
        <taxon>Hymenogastraceae</taxon>
        <taxon>Gymnopilus</taxon>
    </lineage>
</organism>
<reference evidence="3" key="1">
    <citation type="submission" date="2020-11" db="EMBL/GenBank/DDBJ databases">
        <authorList>
            <consortium name="DOE Joint Genome Institute"/>
            <person name="Ahrendt S."/>
            <person name="Riley R."/>
            <person name="Andreopoulos W."/>
            <person name="LaButti K."/>
            <person name="Pangilinan J."/>
            <person name="Ruiz-duenas F.J."/>
            <person name="Barrasa J.M."/>
            <person name="Sanchez-Garcia M."/>
            <person name="Camarero S."/>
            <person name="Miyauchi S."/>
            <person name="Serrano A."/>
            <person name="Linde D."/>
            <person name="Babiker R."/>
            <person name="Drula E."/>
            <person name="Ayuso-Fernandez I."/>
            <person name="Pacheco R."/>
            <person name="Padilla G."/>
            <person name="Ferreira P."/>
            <person name="Barriuso J."/>
            <person name="Kellner H."/>
            <person name="Castanera R."/>
            <person name="Alfaro M."/>
            <person name="Ramirez L."/>
            <person name="Pisabarro A.G."/>
            <person name="Kuo A."/>
            <person name="Tritt A."/>
            <person name="Lipzen A."/>
            <person name="He G."/>
            <person name="Yan M."/>
            <person name="Ng V."/>
            <person name="Cullen D."/>
            <person name="Martin F."/>
            <person name="Rosso M.-N."/>
            <person name="Henrissat B."/>
            <person name="Hibbett D."/>
            <person name="Martinez A.T."/>
            <person name="Grigoriev I.V."/>
        </authorList>
    </citation>
    <scope>NUCLEOTIDE SEQUENCE</scope>
    <source>
        <strain evidence="3">AH 44721</strain>
    </source>
</reference>
<evidence type="ECO:0000256" key="1">
    <source>
        <dbReference type="SAM" id="Coils"/>
    </source>
</evidence>
<comment type="caution">
    <text evidence="3">The sequence shown here is derived from an EMBL/GenBank/DDBJ whole genome shotgun (WGS) entry which is preliminary data.</text>
</comment>
<keyword evidence="4" id="KW-1185">Reference proteome</keyword>
<feature type="region of interest" description="Disordered" evidence="2">
    <location>
        <begin position="236"/>
        <end position="280"/>
    </location>
</feature>
<dbReference type="Proteomes" id="UP000724874">
    <property type="component" value="Unassembled WGS sequence"/>
</dbReference>
<dbReference type="EMBL" id="JADNYJ010000019">
    <property type="protein sequence ID" value="KAF8906242.1"/>
    <property type="molecule type" value="Genomic_DNA"/>
</dbReference>
<sequence length="412" mass="47120">MARRSKRKANIKSATRAVNRTPASLNFQSNFVQRKPRVVDRLCTALHTIHSATPSPANVKVEDLIDEVYAKADSMGETLGPRTTQQIHTELSRLYRNKFIKFLPHHDDVEKIVLTPACEEMIEKLDGVLADFSATVETASEIVVHRALCDFFRRTLQFHLGPAMTRRELDLRNRELELRHEEYMQHLRICPLERRSPSLAPTEIVGEAPGTDARDSMYFDDVPQVVATLPPAMISRPTTPIRRSATLNNPEAYPSPESAQRNVPLQHPTTPPQSPSFRRSPSFIIPGPFAALIDDDDEMDIDMNVEPSPLLAPQVDAHEECQAQIDRLEREIDEERTNSAAAKRERWMTLWVRQTLWGIEKRRLTRENDTLKEQNESMQLEKHENDEWVALGKMAATFNDGVNSLRHSFRRP</sequence>
<dbReference type="AlphaFoldDB" id="A0A9P5TQ92"/>
<name>A0A9P5TQ92_GYMJU</name>
<evidence type="ECO:0000313" key="4">
    <source>
        <dbReference type="Proteomes" id="UP000724874"/>
    </source>
</evidence>
<keyword evidence="1" id="KW-0175">Coiled coil</keyword>
<proteinExistence type="predicted"/>
<protein>
    <submittedName>
        <fullName evidence="3">Uncharacterized protein</fullName>
    </submittedName>
</protein>
<dbReference type="OrthoDB" id="3066564at2759"/>